<comment type="subcellular location">
    <subcellularLocation>
        <location evidence="1 8">Mitochondrion inner membrane</location>
        <topology evidence="1 8">Multi-pass membrane protein</topology>
    </subcellularLocation>
</comment>
<protein>
    <recommendedName>
        <fullName evidence="8">Mitochondrial import inner membrane translocase subunit TIM23</fullName>
    </recommendedName>
</protein>
<dbReference type="PANTHER" id="PTHR15371:SF0">
    <property type="entry name" value="SD19278P"/>
    <property type="match status" value="1"/>
</dbReference>
<evidence type="ECO:0000256" key="5">
    <source>
        <dbReference type="ARBA" id="ARBA00022989"/>
    </source>
</evidence>
<dbReference type="Proteomes" id="UP000277580">
    <property type="component" value="Unassembled WGS sequence"/>
</dbReference>
<feature type="compositionally biased region" description="Low complexity" evidence="9">
    <location>
        <begin position="13"/>
        <end position="54"/>
    </location>
</feature>
<evidence type="ECO:0000256" key="9">
    <source>
        <dbReference type="SAM" id="MobiDB-lite"/>
    </source>
</evidence>
<evidence type="ECO:0000256" key="6">
    <source>
        <dbReference type="ARBA" id="ARBA00023128"/>
    </source>
</evidence>
<keyword evidence="5" id="KW-1133">Transmembrane helix</keyword>
<keyword evidence="3" id="KW-0812">Transmembrane</keyword>
<comment type="subunit">
    <text evidence="8">Component of the TIM23 complex, at least composed of TIM23, TIM17, TIM50 and TIM21.</text>
</comment>
<evidence type="ECO:0000313" key="10">
    <source>
        <dbReference type="EMBL" id="RPB12730.1"/>
    </source>
</evidence>
<dbReference type="InterPro" id="IPR045238">
    <property type="entry name" value="Tim23-like"/>
</dbReference>
<dbReference type="GO" id="GO:0030150">
    <property type="term" value="P:protein import into mitochondrial matrix"/>
    <property type="evidence" value="ECO:0007669"/>
    <property type="project" value="InterPro"/>
</dbReference>
<keyword evidence="4 8" id="KW-0999">Mitochondrion inner membrane</keyword>
<dbReference type="STRING" id="1392247.A0A3N4KQF0"/>
<proteinExistence type="inferred from homology"/>
<dbReference type="GO" id="GO:0008320">
    <property type="term" value="F:protein transmembrane transporter activity"/>
    <property type="evidence" value="ECO:0007669"/>
    <property type="project" value="InterPro"/>
</dbReference>
<comment type="similarity">
    <text evidence="2 8">Belongs to the Tim17/Tim22/Tim23 family.</text>
</comment>
<keyword evidence="11" id="KW-1185">Reference proteome</keyword>
<dbReference type="FunCoup" id="A0A3N4KQF0">
    <property type="interactions" value="543"/>
</dbReference>
<dbReference type="InParanoid" id="A0A3N4KQF0"/>
<keyword evidence="8" id="KW-0813">Transport</keyword>
<comment type="function">
    <text evidence="8">Essential component of the TIM23 complex, a complex that mediates the translocation of transit peptide-containing proteins across the mitochondrial inner membrane.</text>
</comment>
<dbReference type="OrthoDB" id="159299at2759"/>
<dbReference type="EMBL" id="ML119127">
    <property type="protein sequence ID" value="RPB12730.1"/>
    <property type="molecule type" value="Genomic_DNA"/>
</dbReference>
<dbReference type="NCBIfam" id="TIGR00983">
    <property type="entry name" value="3a0801s02tim23"/>
    <property type="match status" value="1"/>
</dbReference>
<evidence type="ECO:0000256" key="2">
    <source>
        <dbReference type="ARBA" id="ARBA00008444"/>
    </source>
</evidence>
<organism evidence="10 11">
    <name type="scientific">Morchella conica CCBAS932</name>
    <dbReference type="NCBI Taxonomy" id="1392247"/>
    <lineage>
        <taxon>Eukaryota</taxon>
        <taxon>Fungi</taxon>
        <taxon>Dikarya</taxon>
        <taxon>Ascomycota</taxon>
        <taxon>Pezizomycotina</taxon>
        <taxon>Pezizomycetes</taxon>
        <taxon>Pezizales</taxon>
        <taxon>Morchellaceae</taxon>
        <taxon>Morchella</taxon>
    </lineage>
</organism>
<evidence type="ECO:0000256" key="3">
    <source>
        <dbReference type="ARBA" id="ARBA00022692"/>
    </source>
</evidence>
<dbReference type="AlphaFoldDB" id="A0A3N4KQF0"/>
<keyword evidence="6 8" id="KW-0496">Mitochondrion</keyword>
<evidence type="ECO:0000256" key="1">
    <source>
        <dbReference type="ARBA" id="ARBA00004448"/>
    </source>
</evidence>
<evidence type="ECO:0000256" key="4">
    <source>
        <dbReference type="ARBA" id="ARBA00022792"/>
    </source>
</evidence>
<evidence type="ECO:0000256" key="8">
    <source>
        <dbReference type="RuleBase" id="RU364003"/>
    </source>
</evidence>
<dbReference type="GO" id="GO:0005744">
    <property type="term" value="C:TIM23 mitochondrial import inner membrane translocase complex"/>
    <property type="evidence" value="ECO:0007669"/>
    <property type="project" value="InterPro"/>
</dbReference>
<gene>
    <name evidence="10" type="ORF">P167DRAFT_487493</name>
</gene>
<name>A0A3N4KQF0_9PEZI</name>
<dbReference type="Pfam" id="PF02466">
    <property type="entry name" value="Tim17"/>
    <property type="match status" value="1"/>
</dbReference>
<feature type="region of interest" description="Disordered" evidence="9">
    <location>
        <begin position="1"/>
        <end position="54"/>
    </location>
</feature>
<reference evidence="10 11" key="1">
    <citation type="journal article" date="2018" name="Nat. Ecol. Evol.">
        <title>Pezizomycetes genomes reveal the molecular basis of ectomycorrhizal truffle lifestyle.</title>
        <authorList>
            <person name="Murat C."/>
            <person name="Payen T."/>
            <person name="Noel B."/>
            <person name="Kuo A."/>
            <person name="Morin E."/>
            <person name="Chen J."/>
            <person name="Kohler A."/>
            <person name="Krizsan K."/>
            <person name="Balestrini R."/>
            <person name="Da Silva C."/>
            <person name="Montanini B."/>
            <person name="Hainaut M."/>
            <person name="Levati E."/>
            <person name="Barry K.W."/>
            <person name="Belfiori B."/>
            <person name="Cichocki N."/>
            <person name="Clum A."/>
            <person name="Dockter R.B."/>
            <person name="Fauchery L."/>
            <person name="Guy J."/>
            <person name="Iotti M."/>
            <person name="Le Tacon F."/>
            <person name="Lindquist E.A."/>
            <person name="Lipzen A."/>
            <person name="Malagnac F."/>
            <person name="Mello A."/>
            <person name="Molinier V."/>
            <person name="Miyauchi S."/>
            <person name="Poulain J."/>
            <person name="Riccioni C."/>
            <person name="Rubini A."/>
            <person name="Sitrit Y."/>
            <person name="Splivallo R."/>
            <person name="Traeger S."/>
            <person name="Wang M."/>
            <person name="Zifcakova L."/>
            <person name="Wipf D."/>
            <person name="Zambonelli A."/>
            <person name="Paolocci F."/>
            <person name="Nowrousian M."/>
            <person name="Ottonello S."/>
            <person name="Baldrian P."/>
            <person name="Spatafora J.W."/>
            <person name="Henrissat B."/>
            <person name="Nagy L.G."/>
            <person name="Aury J.M."/>
            <person name="Wincker P."/>
            <person name="Grigoriev I.V."/>
            <person name="Bonfante P."/>
            <person name="Martin F.M."/>
        </authorList>
    </citation>
    <scope>NUCLEOTIDE SEQUENCE [LARGE SCALE GENOMIC DNA]</scope>
    <source>
        <strain evidence="10 11">CCBAS932</strain>
    </source>
</reference>
<evidence type="ECO:0000313" key="11">
    <source>
        <dbReference type="Proteomes" id="UP000277580"/>
    </source>
</evidence>
<dbReference type="PANTHER" id="PTHR15371">
    <property type="entry name" value="TIM23"/>
    <property type="match status" value="1"/>
</dbReference>
<keyword evidence="7" id="KW-0472">Membrane</keyword>
<evidence type="ECO:0000256" key="7">
    <source>
        <dbReference type="ARBA" id="ARBA00023136"/>
    </source>
</evidence>
<keyword evidence="8" id="KW-0653">Protein transport</keyword>
<dbReference type="InterPro" id="IPR005681">
    <property type="entry name" value="Tim23"/>
</dbReference>
<sequence length="232" mass="23626">MASIWDAITGRKSTPAPAHSSSSSTSHPSDSGDIAPTTSFTSSPASAAPTFDPSTSSDVSSFLTPALDPTLLHPLAGLSSTLSYLDLDETALSPLSASALPSRGWSDDLCYGTGTVYLLGLSAGGMWGLMEGLKKAPPAAPPRLKLNYVLNGMTRRGPFLGNSGGVLALVYNGINSVIGNVRGKHDTANSVLAGVLSGAVFKSTRGLKPMAWSAMMVGTAAGVWSVGSKALL</sequence>
<accession>A0A3N4KQF0</accession>
<keyword evidence="8" id="KW-0811">Translocation</keyword>